<comment type="similarity">
    <text evidence="1">Belongs to the UPF0435 family.</text>
</comment>
<dbReference type="AlphaFoldDB" id="A0A927HAK1"/>
<dbReference type="Pfam" id="PF06569">
    <property type="entry name" value="DUF1128"/>
    <property type="match status" value="1"/>
</dbReference>
<comment type="caution">
    <text evidence="2">The sequence shown here is derived from an EMBL/GenBank/DDBJ whole genome shotgun (WGS) entry which is preliminary data.</text>
</comment>
<keyword evidence="3" id="KW-1185">Reference proteome</keyword>
<dbReference type="Proteomes" id="UP000602076">
    <property type="component" value="Unassembled WGS sequence"/>
</dbReference>
<organism evidence="2 3">
    <name type="scientific">Peribacillus faecalis</name>
    <dbReference type="NCBI Taxonomy" id="2772559"/>
    <lineage>
        <taxon>Bacteria</taxon>
        <taxon>Bacillati</taxon>
        <taxon>Bacillota</taxon>
        <taxon>Bacilli</taxon>
        <taxon>Bacillales</taxon>
        <taxon>Bacillaceae</taxon>
        <taxon>Peribacillus</taxon>
    </lineage>
</organism>
<evidence type="ECO:0000313" key="3">
    <source>
        <dbReference type="Proteomes" id="UP000602076"/>
    </source>
</evidence>
<reference evidence="2" key="1">
    <citation type="submission" date="2020-09" db="EMBL/GenBank/DDBJ databases">
        <title>Bacillus faecalis sp. nov., a moderately halophilic bacterium isolated from cow faeces.</title>
        <authorList>
            <person name="Jiang L."/>
            <person name="Lee J."/>
        </authorList>
    </citation>
    <scope>NUCLEOTIDE SEQUENCE</scope>
    <source>
        <strain evidence="2">AGMB 02131</strain>
    </source>
</reference>
<dbReference type="InterPro" id="IPR009507">
    <property type="entry name" value="UPF0435"/>
</dbReference>
<dbReference type="EMBL" id="JACXSI010000023">
    <property type="protein sequence ID" value="MBD3108770.1"/>
    <property type="molecule type" value="Genomic_DNA"/>
</dbReference>
<evidence type="ECO:0000313" key="2">
    <source>
        <dbReference type="EMBL" id="MBD3108770.1"/>
    </source>
</evidence>
<dbReference type="HAMAP" id="MF_00829">
    <property type="entry name" value="UPF0435"/>
    <property type="match status" value="1"/>
</dbReference>
<gene>
    <name evidence="2" type="ORF">IEO70_10360</name>
</gene>
<accession>A0A927HAK1</accession>
<evidence type="ECO:0000256" key="1">
    <source>
        <dbReference type="HAMAP-Rule" id="MF_00829"/>
    </source>
</evidence>
<dbReference type="RefSeq" id="WP_190998303.1">
    <property type="nucleotide sequence ID" value="NZ_JACXSI010000023.1"/>
</dbReference>
<protein>
    <recommendedName>
        <fullName evidence="1">UPF0435 protein IEO70_10360</fullName>
    </recommendedName>
</protein>
<name>A0A927HAK1_9BACI</name>
<proteinExistence type="inferred from homology"/>
<sequence>MDLTQNTAENVEYMIEKIKEKLRMMNIGAVKSTHFNSDMYDELHDLYKMVMKKQTFSPSEMEAIAAELGNLKK</sequence>